<protein>
    <submittedName>
        <fullName evidence="1">Uncharacterized protein</fullName>
    </submittedName>
</protein>
<dbReference type="EMBL" id="RQGM01000062">
    <property type="protein sequence ID" value="TGL81242.1"/>
    <property type="molecule type" value="Genomic_DNA"/>
</dbReference>
<dbReference type="Proteomes" id="UP000297613">
    <property type="component" value="Unassembled WGS sequence"/>
</dbReference>
<accession>A0A6N4QQX7</accession>
<evidence type="ECO:0000313" key="2">
    <source>
        <dbReference type="Proteomes" id="UP000297613"/>
    </source>
</evidence>
<gene>
    <name evidence="1" type="ORF">EHQ83_15420</name>
</gene>
<name>A0A6N4QQX7_9LEPT</name>
<sequence>MTWWFSSRAFLGVLQQSEQKSNLLDNLIQYFEILFESKEFCSKSGLTFGFLVQTGISIRVGYFT</sequence>
<dbReference type="AlphaFoldDB" id="A0A6N4QQX7"/>
<proteinExistence type="predicted"/>
<organism evidence="1 2">
    <name type="scientific">Leptospira yasudae</name>
    <dbReference type="NCBI Taxonomy" id="2202201"/>
    <lineage>
        <taxon>Bacteria</taxon>
        <taxon>Pseudomonadati</taxon>
        <taxon>Spirochaetota</taxon>
        <taxon>Spirochaetia</taxon>
        <taxon>Leptospirales</taxon>
        <taxon>Leptospiraceae</taxon>
        <taxon>Leptospira</taxon>
    </lineage>
</organism>
<comment type="caution">
    <text evidence="1">The sequence shown here is derived from an EMBL/GenBank/DDBJ whole genome shotgun (WGS) entry which is preliminary data.</text>
</comment>
<reference evidence="1 2" key="1">
    <citation type="journal article" date="2019" name="PLoS Negl. Trop. Dis.">
        <title>Revisiting the worldwide diversity of Leptospira species in the environment.</title>
        <authorList>
            <person name="Vincent A.T."/>
            <person name="Schiettekatte O."/>
            <person name="Bourhy P."/>
            <person name="Veyrier F.J."/>
            <person name="Picardeau M."/>
        </authorList>
    </citation>
    <scope>NUCLEOTIDE SEQUENCE [LARGE SCALE GENOMIC DNA]</scope>
    <source>
        <strain evidence="1 2">201702445</strain>
    </source>
</reference>
<evidence type="ECO:0000313" key="1">
    <source>
        <dbReference type="EMBL" id="TGL81242.1"/>
    </source>
</evidence>